<feature type="transmembrane region" description="Helical" evidence="2">
    <location>
        <begin position="63"/>
        <end position="83"/>
    </location>
</feature>
<dbReference type="Pfam" id="PF10066">
    <property type="entry name" value="DUF2304"/>
    <property type="match status" value="1"/>
</dbReference>
<feature type="region of interest" description="Disordered" evidence="1">
    <location>
        <begin position="113"/>
        <end position="168"/>
    </location>
</feature>
<proteinExistence type="predicted"/>
<evidence type="ECO:0000313" key="3">
    <source>
        <dbReference type="EMBL" id="GAA3227796.1"/>
    </source>
</evidence>
<reference evidence="4" key="1">
    <citation type="journal article" date="2019" name="Int. J. Syst. Evol. Microbiol.">
        <title>The Global Catalogue of Microorganisms (GCM) 10K type strain sequencing project: providing services to taxonomists for standard genome sequencing and annotation.</title>
        <authorList>
            <consortium name="The Broad Institute Genomics Platform"/>
            <consortium name="The Broad Institute Genome Sequencing Center for Infectious Disease"/>
            <person name="Wu L."/>
            <person name="Ma J."/>
        </authorList>
    </citation>
    <scope>NUCLEOTIDE SEQUENCE [LARGE SCALE GENOMIC DNA]</scope>
    <source>
        <strain evidence="4">JCM 9377</strain>
    </source>
</reference>
<protein>
    <recommendedName>
        <fullName evidence="5">DUF2304 domain-containing protein</fullName>
    </recommendedName>
</protein>
<keyword evidence="2" id="KW-1133">Transmembrane helix</keyword>
<keyword evidence="4" id="KW-1185">Reference proteome</keyword>
<feature type="transmembrane region" description="Helical" evidence="2">
    <location>
        <begin position="31"/>
        <end position="51"/>
    </location>
</feature>
<name>A0ABP6QG00_9ACTN</name>
<feature type="compositionally biased region" description="Acidic residues" evidence="1">
    <location>
        <begin position="137"/>
        <end position="146"/>
    </location>
</feature>
<organism evidence="3 4">
    <name type="scientific">Actinocorallia longicatena</name>
    <dbReference type="NCBI Taxonomy" id="111803"/>
    <lineage>
        <taxon>Bacteria</taxon>
        <taxon>Bacillati</taxon>
        <taxon>Actinomycetota</taxon>
        <taxon>Actinomycetes</taxon>
        <taxon>Streptosporangiales</taxon>
        <taxon>Thermomonosporaceae</taxon>
        <taxon>Actinocorallia</taxon>
    </lineage>
</organism>
<feature type="transmembrane region" description="Helical" evidence="2">
    <location>
        <begin position="6"/>
        <end position="22"/>
    </location>
</feature>
<comment type="caution">
    <text evidence="3">The sequence shown here is derived from an EMBL/GenBank/DDBJ whole genome shotgun (WGS) entry which is preliminary data.</text>
</comment>
<evidence type="ECO:0008006" key="5">
    <source>
        <dbReference type="Google" id="ProtNLM"/>
    </source>
</evidence>
<accession>A0ABP6QG00</accession>
<keyword evidence="2" id="KW-0472">Membrane</keyword>
<evidence type="ECO:0000313" key="4">
    <source>
        <dbReference type="Proteomes" id="UP001501237"/>
    </source>
</evidence>
<feature type="compositionally biased region" description="Basic and acidic residues" evidence="1">
    <location>
        <begin position="147"/>
        <end position="156"/>
    </location>
</feature>
<dbReference type="EMBL" id="BAAAUV010000017">
    <property type="protein sequence ID" value="GAA3227796.1"/>
    <property type="molecule type" value="Genomic_DNA"/>
</dbReference>
<evidence type="ECO:0000256" key="1">
    <source>
        <dbReference type="SAM" id="MobiDB-lite"/>
    </source>
</evidence>
<evidence type="ECO:0000256" key="2">
    <source>
        <dbReference type="SAM" id="Phobius"/>
    </source>
</evidence>
<sequence>MTVYTLGLVGAVVTLGVIFEMLRRRKLREKYAVFWVLLSVLIAAVAVYPPLLERAARMAGVEVPANLLFFVASLVLLAVNVQLSSEVGRLEERVRTLAEELGLQRLTLERQVRTGRRAHDESSGDKSPDDRYTAGMEDPDAWETEELDRPGIDRPLEGYGPGTWDEAG</sequence>
<keyword evidence="2" id="KW-0812">Transmembrane</keyword>
<dbReference type="Proteomes" id="UP001501237">
    <property type="component" value="Unassembled WGS sequence"/>
</dbReference>
<feature type="compositionally biased region" description="Basic and acidic residues" evidence="1">
    <location>
        <begin position="113"/>
        <end position="132"/>
    </location>
</feature>
<gene>
    <name evidence="3" type="ORF">GCM10010468_56830</name>
</gene>
<dbReference type="RefSeq" id="WP_344834258.1">
    <property type="nucleotide sequence ID" value="NZ_BAAAUV010000017.1"/>
</dbReference>
<dbReference type="InterPro" id="IPR019277">
    <property type="entry name" value="DUF2304"/>
</dbReference>